<dbReference type="Proteomes" id="UP000234585">
    <property type="component" value="Unassembled WGS sequence"/>
</dbReference>
<accession>A0A2I2FMY2</accession>
<evidence type="ECO:0000313" key="2">
    <source>
        <dbReference type="Proteomes" id="UP000234585"/>
    </source>
</evidence>
<dbReference type="EMBL" id="KZ559119">
    <property type="protein sequence ID" value="PLB41985.1"/>
    <property type="molecule type" value="Genomic_DNA"/>
</dbReference>
<gene>
    <name evidence="1" type="ORF">BDW47DRAFT_98919</name>
</gene>
<reference evidence="1 2" key="1">
    <citation type="submission" date="2017-12" db="EMBL/GenBank/DDBJ databases">
        <authorList>
            <consortium name="DOE Joint Genome Institute"/>
            <person name="Haridas S."/>
            <person name="Kjaerbolling I."/>
            <person name="Vesth T.C."/>
            <person name="Frisvad J.C."/>
            <person name="Nybo J.L."/>
            <person name="Theobald S."/>
            <person name="Kuo A."/>
            <person name="Bowyer P."/>
            <person name="Matsuda Y."/>
            <person name="Mondo S."/>
            <person name="Lyhne E.K."/>
            <person name="Kogle M.E."/>
            <person name="Clum A."/>
            <person name="Lipzen A."/>
            <person name="Salamov A."/>
            <person name="Ngan C.Y."/>
            <person name="Daum C."/>
            <person name="Chiniquy J."/>
            <person name="Barry K."/>
            <person name="LaButti K."/>
            <person name="Simmons B.A."/>
            <person name="Magnuson J.K."/>
            <person name="Mortensen U.H."/>
            <person name="Larsen T.O."/>
            <person name="Grigoriev I.V."/>
            <person name="Baker S.E."/>
            <person name="Andersen M.R."/>
            <person name="Nordberg H.P."/>
            <person name="Cantor M.N."/>
            <person name="Hua S.X."/>
        </authorList>
    </citation>
    <scope>NUCLEOTIDE SEQUENCE [LARGE SCALE GENOMIC DNA]</scope>
    <source>
        <strain evidence="1 2">CBS 102.13</strain>
    </source>
</reference>
<name>A0A2I2FMY2_ASPCN</name>
<organism evidence="1 2">
    <name type="scientific">Aspergillus candidus</name>
    <dbReference type="NCBI Taxonomy" id="41067"/>
    <lineage>
        <taxon>Eukaryota</taxon>
        <taxon>Fungi</taxon>
        <taxon>Dikarya</taxon>
        <taxon>Ascomycota</taxon>
        <taxon>Pezizomycotina</taxon>
        <taxon>Eurotiomycetes</taxon>
        <taxon>Eurotiomycetidae</taxon>
        <taxon>Eurotiales</taxon>
        <taxon>Aspergillaceae</taxon>
        <taxon>Aspergillus</taxon>
        <taxon>Aspergillus subgen. Circumdati</taxon>
    </lineage>
</organism>
<dbReference type="AlphaFoldDB" id="A0A2I2FMY2"/>
<sequence>MGKIIFILFTSSPLPNRGAESGPFSLTVTGSYYFQAIHAPARAWTRALVSPLSTTLTVEFLTALFRSCQWSVKSDCYPV</sequence>
<dbReference type="GeneID" id="36527923"/>
<keyword evidence="2" id="KW-1185">Reference proteome</keyword>
<evidence type="ECO:0000313" key="1">
    <source>
        <dbReference type="EMBL" id="PLB41985.1"/>
    </source>
</evidence>
<protein>
    <submittedName>
        <fullName evidence="1">Uncharacterized protein</fullName>
    </submittedName>
</protein>
<dbReference type="RefSeq" id="XP_024675997.1">
    <property type="nucleotide sequence ID" value="XM_024820763.1"/>
</dbReference>
<proteinExistence type="predicted"/>